<proteinExistence type="predicted"/>
<evidence type="ECO:0000313" key="3">
    <source>
        <dbReference type="EMBL" id="MDM4018705.1"/>
    </source>
</evidence>
<protein>
    <submittedName>
        <fullName evidence="3">DUF5722 domain-containing protein</fullName>
    </submittedName>
</protein>
<dbReference type="Proteomes" id="UP001239462">
    <property type="component" value="Unassembled WGS sequence"/>
</dbReference>
<reference evidence="3 4" key="1">
    <citation type="submission" date="2023-06" db="EMBL/GenBank/DDBJ databases">
        <title>Roseiconus lacunae JC819 isolated from Gulf of Mannar region, Tamil Nadu.</title>
        <authorList>
            <person name="Pk S."/>
            <person name="Ch S."/>
            <person name="Ch V.R."/>
        </authorList>
    </citation>
    <scope>NUCLEOTIDE SEQUENCE [LARGE SCALE GENOMIC DNA]</scope>
    <source>
        <strain evidence="3 4">JC819</strain>
    </source>
</reference>
<name>A0ABT7PQB6_9BACT</name>
<dbReference type="RefSeq" id="WP_289166613.1">
    <property type="nucleotide sequence ID" value="NZ_JASZZN010000025.1"/>
</dbReference>
<gene>
    <name evidence="3" type="ORF">QTN89_24845</name>
</gene>
<dbReference type="InterPro" id="IPR017853">
    <property type="entry name" value="GH"/>
</dbReference>
<accession>A0ABT7PQB6</accession>
<feature type="domain" description="DUF5722" evidence="2">
    <location>
        <begin position="311"/>
        <end position="693"/>
    </location>
</feature>
<dbReference type="InterPro" id="IPR043780">
    <property type="entry name" value="DUF5722"/>
</dbReference>
<feature type="region of interest" description="Disordered" evidence="1">
    <location>
        <begin position="401"/>
        <end position="425"/>
    </location>
</feature>
<evidence type="ECO:0000259" key="2">
    <source>
        <dbReference type="Pfam" id="PF18989"/>
    </source>
</evidence>
<dbReference type="SUPFAM" id="SSF51445">
    <property type="entry name" value="(Trans)glycosidases"/>
    <property type="match status" value="1"/>
</dbReference>
<evidence type="ECO:0000256" key="1">
    <source>
        <dbReference type="SAM" id="MobiDB-lite"/>
    </source>
</evidence>
<evidence type="ECO:0000313" key="4">
    <source>
        <dbReference type="Proteomes" id="UP001239462"/>
    </source>
</evidence>
<keyword evidence="4" id="KW-1185">Reference proteome</keyword>
<organism evidence="3 4">
    <name type="scientific">Roseiconus lacunae</name>
    <dbReference type="NCBI Taxonomy" id="2605694"/>
    <lineage>
        <taxon>Bacteria</taxon>
        <taxon>Pseudomonadati</taxon>
        <taxon>Planctomycetota</taxon>
        <taxon>Planctomycetia</taxon>
        <taxon>Pirellulales</taxon>
        <taxon>Pirellulaceae</taxon>
        <taxon>Roseiconus</taxon>
    </lineage>
</organism>
<sequence length="699" mass="79235">MRIETWGGAALCLGCQVILLANLNASGQQFALDLDELAHRNHHVELTHERSVGNQQAVTFRTQGTDPFVWFRLPSLPSKSRDWILEAEYFCPSGIKHLEWRMGDNAGLSPIWHLPPVPKAEGWTRYTVNLNELLGEQLPASNAISVRVDLGARPDVRLNIRRAIIRPISDHEEALQRTARERRVAKEQLAKRIADHHSRSWPATINRVRPSGDRMIVVGQCPPSDEAVVIIAREPHEIAANPIEKRSDGKVWPVKKAVGTGEFEMELAIGGQDWLPGTRLQLARLVDGGYEPISAEVYPEIATNVRRNAPPKLHAAKGLTCADTRFSSQMLRDLGLKHASVNMLLNRLVSASPRQGWEKRSIAGKTWWVNEQRLVGYDRNIERARKAGCVVAGILLIHPEGRSDENETGSLTHPEASDEGSYTMPNLTSRESVRLYAVILEVLAGRYGGANPDRRIDHWIAHNEVDYGWQWTNMGEQPMDVFTDHYLRSMRLIDAVTRKHNPHAHVFISLTHRWNATDCLPWKTYPPRDMLSRLVEDTKQHGEFAWGVAYHPYPQSLWNADFWNDTHLDQTDQTPLITMKNLTVLDRWMHRSEVRKQDFSVRPVICSEQGYHAVEDQPEQLRTQSIALLKTWEILRQCPSILAYDYHRPVDHPNEGGLRLGLRGLPSAGHPIGKPKPAWDVFKAINTDDEAQLRASLGE</sequence>
<dbReference type="Pfam" id="PF18989">
    <property type="entry name" value="DUF5722"/>
    <property type="match status" value="1"/>
</dbReference>
<dbReference type="EMBL" id="JASZZN010000025">
    <property type="protein sequence ID" value="MDM4018705.1"/>
    <property type="molecule type" value="Genomic_DNA"/>
</dbReference>
<comment type="caution">
    <text evidence="3">The sequence shown here is derived from an EMBL/GenBank/DDBJ whole genome shotgun (WGS) entry which is preliminary data.</text>
</comment>
<dbReference type="Gene3D" id="3.20.20.80">
    <property type="entry name" value="Glycosidases"/>
    <property type="match status" value="1"/>
</dbReference>